<dbReference type="InterPro" id="IPR052926">
    <property type="entry name" value="Metallo-beta-lactamase_dom"/>
</dbReference>
<dbReference type="GO" id="GO:0016740">
    <property type="term" value="F:transferase activity"/>
    <property type="evidence" value="ECO:0007669"/>
    <property type="project" value="TreeGrafter"/>
</dbReference>
<dbReference type="InterPro" id="IPR001279">
    <property type="entry name" value="Metallo-B-lactamas"/>
</dbReference>
<dbReference type="GeneID" id="9132170"/>
<reference evidence="2" key="1">
    <citation type="submission" date="2010-04" db="EMBL/GenBank/DDBJ databases">
        <title>Complete sequence of Methanocaldococcus infernus ME.</title>
        <authorList>
            <consortium name="US DOE Joint Genome Institute"/>
            <person name="Lucas S."/>
            <person name="Copeland A."/>
            <person name="Lapidus A."/>
            <person name="Cheng J.-F."/>
            <person name="Bruce D."/>
            <person name="Goodwin L."/>
            <person name="Pitluck S."/>
            <person name="Munk A.C."/>
            <person name="Detter J.C."/>
            <person name="Han C."/>
            <person name="Tapia R."/>
            <person name="Land M."/>
            <person name="Hauser L."/>
            <person name="Kyrpides N."/>
            <person name="Mikhailova N."/>
            <person name="Sieprawska-Lupa M."/>
            <person name="Whitman W.B."/>
            <person name="Woyke T."/>
        </authorList>
    </citation>
    <scope>NUCLEOTIDE SEQUENCE [LARGE SCALE GENOMIC DNA]</scope>
    <source>
        <strain evidence="2">ME</strain>
    </source>
</reference>
<accession>D5VTA4</accession>
<dbReference type="InterPro" id="IPR036866">
    <property type="entry name" value="RibonucZ/Hydroxyglut_hydro"/>
</dbReference>
<dbReference type="STRING" id="573063.Metin_1153"/>
<dbReference type="PANTHER" id="PTHR13754:SF18">
    <property type="entry name" value="7,8-DIHYDROPTERIN-6-METHYL-4-(BETA-D-RIBOFURANOSYL)-AMINOBENZENE-5'-PHOSPHATE SYNTHASE"/>
    <property type="match status" value="1"/>
</dbReference>
<dbReference type="RefSeq" id="WP_013100552.1">
    <property type="nucleotide sequence ID" value="NC_014122.1"/>
</dbReference>
<dbReference type="Proteomes" id="UP000002061">
    <property type="component" value="Chromosome"/>
</dbReference>
<dbReference type="Gene3D" id="3.60.15.10">
    <property type="entry name" value="Ribonuclease Z/Hydroxyacylglutathione hydrolase-like"/>
    <property type="match status" value="1"/>
</dbReference>
<dbReference type="OrthoDB" id="7773at2157"/>
<dbReference type="InterPro" id="IPR041712">
    <property type="entry name" value="DHPS-like_MBL-fold"/>
</dbReference>
<dbReference type="AlphaFoldDB" id="D5VTA4"/>
<evidence type="ECO:0000313" key="2">
    <source>
        <dbReference type="EMBL" id="ADG13807.1"/>
    </source>
</evidence>
<dbReference type="HOGENOM" id="CLU_036012_0_0_2"/>
<name>D5VTA4_METIM</name>
<dbReference type="Pfam" id="PF12706">
    <property type="entry name" value="Lactamase_B_2"/>
    <property type="match status" value="1"/>
</dbReference>
<gene>
    <name evidence="2" type="ordered locus">Metin_1153</name>
</gene>
<evidence type="ECO:0000313" key="3">
    <source>
        <dbReference type="Proteomes" id="UP000002061"/>
    </source>
</evidence>
<dbReference type="PANTHER" id="PTHR13754">
    <property type="entry name" value="METALLO-BETA-LACTAMASE SUPERFAMILY PROTEIN"/>
    <property type="match status" value="1"/>
</dbReference>
<sequence length="248" mass="28686">MIKIVIDNITNSKLLAQHGLSILIDEKKRILFDAGQDEKVLEHNLKLLGEKEKFDYFVLSHGHYDHSDGLKYLIENELIETVILHKDALKKRFYNGRYIGVSEEVKKLLDKVNVIFIQDEFRIDKDNIVLGDIVRKFYYEPEDFKDEKGKDLVEDELILISKNRLITGCSHSGVINVIEHAKNFEVIRLVVGGFHLINASQEYLEEVLRYLKVQEFKFIPLHCTGFKALCSLSRLKNFVFGCAGMVVK</sequence>
<evidence type="ECO:0000259" key="1">
    <source>
        <dbReference type="Pfam" id="PF12706"/>
    </source>
</evidence>
<dbReference type="KEGG" id="mif:Metin_1153"/>
<protein>
    <submittedName>
        <fullName evidence="2">Beta-lactamase domain protein</fullName>
    </submittedName>
</protein>
<organism evidence="2 3">
    <name type="scientific">Methanocaldococcus infernus (strain DSM 11812 / JCM 15783 / ME)</name>
    <dbReference type="NCBI Taxonomy" id="573063"/>
    <lineage>
        <taxon>Archaea</taxon>
        <taxon>Methanobacteriati</taxon>
        <taxon>Methanobacteriota</taxon>
        <taxon>Methanomada group</taxon>
        <taxon>Methanococci</taxon>
        <taxon>Methanococcales</taxon>
        <taxon>Methanocaldococcaceae</taxon>
        <taxon>Methanocaldococcus</taxon>
    </lineage>
</organism>
<dbReference type="CDD" id="cd07713">
    <property type="entry name" value="DHPS-like_MBL-fold"/>
    <property type="match status" value="1"/>
</dbReference>
<proteinExistence type="predicted"/>
<dbReference type="SUPFAM" id="SSF56281">
    <property type="entry name" value="Metallo-hydrolase/oxidoreductase"/>
    <property type="match status" value="1"/>
</dbReference>
<dbReference type="EMBL" id="CP002009">
    <property type="protein sequence ID" value="ADG13807.1"/>
    <property type="molecule type" value="Genomic_DNA"/>
</dbReference>
<dbReference type="eggNOG" id="arCOG00503">
    <property type="taxonomic scope" value="Archaea"/>
</dbReference>
<keyword evidence="3" id="KW-1185">Reference proteome</keyword>
<feature type="domain" description="Metallo-beta-lactamase" evidence="1">
    <location>
        <begin position="29"/>
        <end position="123"/>
    </location>
</feature>